<evidence type="ECO:0000256" key="6">
    <source>
        <dbReference type="ARBA" id="ARBA00022692"/>
    </source>
</evidence>
<evidence type="ECO:0000313" key="10">
    <source>
        <dbReference type="EMBL" id="KAH0851530.1"/>
    </source>
</evidence>
<comment type="subcellular location">
    <subcellularLocation>
        <location evidence="2">Membrane</location>
        <topology evidence="2">Multi-pass membrane protein</topology>
    </subcellularLocation>
</comment>
<evidence type="ECO:0000256" key="8">
    <source>
        <dbReference type="ARBA" id="ARBA00023136"/>
    </source>
</evidence>
<keyword evidence="8 9" id="KW-0472">Membrane</keyword>
<evidence type="ECO:0000256" key="2">
    <source>
        <dbReference type="ARBA" id="ARBA00004141"/>
    </source>
</evidence>
<keyword evidence="6 9" id="KW-0812">Transmembrane</keyword>
<reference evidence="10 11" key="1">
    <citation type="submission" date="2021-05" db="EMBL/GenBank/DDBJ databases">
        <title>Genome Assembly of Synthetic Allotetraploid Brassica napus Reveals Homoeologous Exchanges between Subgenomes.</title>
        <authorList>
            <person name="Davis J.T."/>
        </authorList>
    </citation>
    <scope>NUCLEOTIDE SEQUENCE [LARGE SCALE GENOMIC DNA]</scope>
    <source>
        <strain evidence="11">cv. Da-Ae</strain>
        <tissue evidence="10">Seedling</tissue>
    </source>
</reference>
<evidence type="ECO:0000313" key="11">
    <source>
        <dbReference type="Proteomes" id="UP000824890"/>
    </source>
</evidence>
<keyword evidence="5" id="KW-0602">Photosynthesis</keyword>
<keyword evidence="11" id="KW-1185">Reference proteome</keyword>
<keyword evidence="7 9" id="KW-1133">Transmembrane helix</keyword>
<evidence type="ECO:0000256" key="7">
    <source>
        <dbReference type="ARBA" id="ARBA00022989"/>
    </source>
</evidence>
<gene>
    <name evidence="10" type="ORF">HID58_094666</name>
</gene>
<sequence length="92" mass="10259">MSSLGFLLVGTSSYLGKNFISLVASQEILFFPQGIVMSFYGIAGLFISCYLWCTILWNVGSGYDLFDRKEGKYGFFVGDFLEKAVASFYDSL</sequence>
<evidence type="ECO:0000256" key="5">
    <source>
        <dbReference type="ARBA" id="ARBA00022531"/>
    </source>
</evidence>
<comment type="function">
    <text evidence="1">Seems to be required for the assembly of the photosystem I complex.</text>
</comment>
<comment type="caution">
    <text evidence="10">The sequence shown here is derived from an EMBL/GenBank/DDBJ whole genome shotgun (WGS) entry which is preliminary data.</text>
</comment>
<feature type="transmembrane region" description="Helical" evidence="9">
    <location>
        <begin position="35"/>
        <end position="59"/>
    </location>
</feature>
<protein>
    <recommendedName>
        <fullName evidence="4">Photosystem I assembly protein Ycf4</fullName>
    </recommendedName>
</protein>
<dbReference type="Pfam" id="PF02392">
    <property type="entry name" value="Ycf4"/>
    <property type="match status" value="1"/>
</dbReference>
<dbReference type="InterPro" id="IPR003359">
    <property type="entry name" value="PSI_Ycf4_assembly"/>
</dbReference>
<evidence type="ECO:0000256" key="9">
    <source>
        <dbReference type="SAM" id="Phobius"/>
    </source>
</evidence>
<proteinExistence type="inferred from homology"/>
<organism evidence="10 11">
    <name type="scientific">Brassica napus</name>
    <name type="common">Rape</name>
    <dbReference type="NCBI Taxonomy" id="3708"/>
    <lineage>
        <taxon>Eukaryota</taxon>
        <taxon>Viridiplantae</taxon>
        <taxon>Streptophyta</taxon>
        <taxon>Embryophyta</taxon>
        <taxon>Tracheophyta</taxon>
        <taxon>Spermatophyta</taxon>
        <taxon>Magnoliopsida</taxon>
        <taxon>eudicotyledons</taxon>
        <taxon>Gunneridae</taxon>
        <taxon>Pentapetalae</taxon>
        <taxon>rosids</taxon>
        <taxon>malvids</taxon>
        <taxon>Brassicales</taxon>
        <taxon>Brassicaceae</taxon>
        <taxon>Brassiceae</taxon>
        <taxon>Brassica</taxon>
    </lineage>
</organism>
<name>A0ABQ7X6G2_BRANA</name>
<dbReference type="EMBL" id="JAGKQM010001675">
    <property type="protein sequence ID" value="KAH0851530.1"/>
    <property type="molecule type" value="Genomic_DNA"/>
</dbReference>
<evidence type="ECO:0000256" key="3">
    <source>
        <dbReference type="ARBA" id="ARBA00008198"/>
    </source>
</evidence>
<comment type="similarity">
    <text evidence="3">Belongs to the Ycf4 family.</text>
</comment>
<accession>A0ABQ7X6G2</accession>
<evidence type="ECO:0000256" key="1">
    <source>
        <dbReference type="ARBA" id="ARBA00002862"/>
    </source>
</evidence>
<evidence type="ECO:0000256" key="4">
    <source>
        <dbReference type="ARBA" id="ARBA00015395"/>
    </source>
</evidence>
<dbReference type="Proteomes" id="UP000824890">
    <property type="component" value="Unassembled WGS sequence"/>
</dbReference>